<feature type="domain" description="HTH gntR-type" evidence="4">
    <location>
        <begin position="43"/>
        <end position="111"/>
    </location>
</feature>
<proteinExistence type="predicted"/>
<gene>
    <name evidence="5" type="ORF">BC751_2055</name>
</gene>
<keyword evidence="3" id="KW-0804">Transcription</keyword>
<keyword evidence="6" id="KW-1185">Reference proteome</keyword>
<name>A0A4Q7P8N2_9BACT</name>
<dbReference type="Gene3D" id="3.40.50.2300">
    <property type="match status" value="2"/>
</dbReference>
<dbReference type="SUPFAM" id="SSF46785">
    <property type="entry name" value="Winged helix' DNA-binding domain"/>
    <property type="match status" value="1"/>
</dbReference>
<dbReference type="GO" id="GO:0003700">
    <property type="term" value="F:DNA-binding transcription factor activity"/>
    <property type="evidence" value="ECO:0007669"/>
    <property type="project" value="InterPro"/>
</dbReference>
<dbReference type="EMBL" id="SGXG01000001">
    <property type="protein sequence ID" value="RZS96481.1"/>
    <property type="molecule type" value="Genomic_DNA"/>
</dbReference>
<dbReference type="InterPro" id="IPR028082">
    <property type="entry name" value="Peripla_BP_I"/>
</dbReference>
<dbReference type="Gene3D" id="1.10.10.10">
    <property type="entry name" value="Winged helix-like DNA-binding domain superfamily/Winged helix DNA-binding domain"/>
    <property type="match status" value="1"/>
</dbReference>
<evidence type="ECO:0000313" key="5">
    <source>
        <dbReference type="EMBL" id="RZS96481.1"/>
    </source>
</evidence>
<comment type="caution">
    <text evidence="5">The sequence shown here is derived from an EMBL/GenBank/DDBJ whole genome shotgun (WGS) entry which is preliminary data.</text>
</comment>
<keyword evidence="1" id="KW-0805">Transcription regulation</keyword>
<accession>A0A4Q7P8N2</accession>
<dbReference type="Pfam" id="PF00392">
    <property type="entry name" value="GntR"/>
    <property type="match status" value="1"/>
</dbReference>
<keyword evidence="2" id="KW-0238">DNA-binding</keyword>
<dbReference type="SMART" id="SM00345">
    <property type="entry name" value="HTH_GNTR"/>
    <property type="match status" value="1"/>
</dbReference>
<dbReference type="InterPro" id="IPR036390">
    <property type="entry name" value="WH_DNA-bd_sf"/>
</dbReference>
<sequence>MELFLFLIGSYENLVLFGKEITFRVLIFDPMKLHLAIEENSSVPKYIQIVKAVKSLLTQGKLRYGDKIPSINLLSADYSLSRDTVEKAYRILKKQGIIESVKGKGYYISHHSDLAKYKILLLFNKLSAYKQVVYNALVTALKDRADISFHVFHCEFSLFKKYLEQFSGQMDYYIIMPHFKKDQESMAAEMIKNLPQEKLILLDKCLPFCEGVFGSVYQEFKEDIYQALVKLSGKLTKYHKLYLAFPSKASYPYPAEILQGFKKFAVEFQKDFEVIEEIGLDKQLVKGEAYIVIEENDLVNLIKKANKTKGLIIGKNLGILSYNETPLKEVLLKGITVISSDFPAMGKLTAEMILRKEGKMIKNEFKVIERASL</sequence>
<dbReference type="InterPro" id="IPR000524">
    <property type="entry name" value="Tscrpt_reg_HTH_GntR"/>
</dbReference>
<dbReference type="PANTHER" id="PTHR38445">
    <property type="entry name" value="HTH-TYPE TRANSCRIPTIONAL REPRESSOR YTRA"/>
    <property type="match status" value="1"/>
</dbReference>
<evidence type="ECO:0000259" key="4">
    <source>
        <dbReference type="PROSITE" id="PS50949"/>
    </source>
</evidence>
<evidence type="ECO:0000313" key="6">
    <source>
        <dbReference type="Proteomes" id="UP000292209"/>
    </source>
</evidence>
<dbReference type="CDD" id="cd07377">
    <property type="entry name" value="WHTH_GntR"/>
    <property type="match status" value="1"/>
</dbReference>
<dbReference type="GO" id="GO:0003677">
    <property type="term" value="F:DNA binding"/>
    <property type="evidence" value="ECO:0007669"/>
    <property type="project" value="UniProtKB-KW"/>
</dbReference>
<dbReference type="InterPro" id="IPR036388">
    <property type="entry name" value="WH-like_DNA-bd_sf"/>
</dbReference>
<dbReference type="PROSITE" id="PS50949">
    <property type="entry name" value="HTH_GNTR"/>
    <property type="match status" value="1"/>
</dbReference>
<dbReference type="Proteomes" id="UP000292209">
    <property type="component" value="Unassembled WGS sequence"/>
</dbReference>
<reference evidence="5 6" key="1">
    <citation type="submission" date="2019-02" db="EMBL/GenBank/DDBJ databases">
        <title>Genomic Encyclopedia of Archaeal and Bacterial Type Strains, Phase II (KMG-II): from individual species to whole genera.</title>
        <authorList>
            <person name="Goeker M."/>
        </authorList>
    </citation>
    <scope>NUCLEOTIDE SEQUENCE [LARGE SCALE GENOMIC DNA]</scope>
    <source>
        <strain evidence="5 6">DSM 21411</strain>
    </source>
</reference>
<evidence type="ECO:0000256" key="3">
    <source>
        <dbReference type="ARBA" id="ARBA00023163"/>
    </source>
</evidence>
<dbReference type="SUPFAM" id="SSF53822">
    <property type="entry name" value="Periplasmic binding protein-like I"/>
    <property type="match status" value="1"/>
</dbReference>
<dbReference type="PANTHER" id="PTHR38445:SF10">
    <property type="entry name" value="GNTR-FAMILY TRANSCRIPTIONAL REGULATOR"/>
    <property type="match status" value="1"/>
</dbReference>
<evidence type="ECO:0000256" key="2">
    <source>
        <dbReference type="ARBA" id="ARBA00023125"/>
    </source>
</evidence>
<dbReference type="AlphaFoldDB" id="A0A4Q7P8N2"/>
<organism evidence="5 6">
    <name type="scientific">Cecembia calidifontis</name>
    <dbReference type="NCBI Taxonomy" id="1187080"/>
    <lineage>
        <taxon>Bacteria</taxon>
        <taxon>Pseudomonadati</taxon>
        <taxon>Bacteroidota</taxon>
        <taxon>Cytophagia</taxon>
        <taxon>Cytophagales</taxon>
        <taxon>Cyclobacteriaceae</taxon>
        <taxon>Cecembia</taxon>
    </lineage>
</organism>
<evidence type="ECO:0000256" key="1">
    <source>
        <dbReference type="ARBA" id="ARBA00023015"/>
    </source>
</evidence>
<protein>
    <submittedName>
        <fullName evidence="5">GntR family transcriptional regulator</fullName>
    </submittedName>
</protein>